<dbReference type="GO" id="GO:0032790">
    <property type="term" value="P:ribosome disassembly"/>
    <property type="evidence" value="ECO:0007669"/>
    <property type="project" value="TreeGrafter"/>
</dbReference>
<dbReference type="Gene3D" id="2.40.30.10">
    <property type="entry name" value="Translation factors"/>
    <property type="match status" value="1"/>
</dbReference>
<dbReference type="InterPro" id="IPR041095">
    <property type="entry name" value="EFG_II"/>
</dbReference>
<dbReference type="SMART" id="SM00838">
    <property type="entry name" value="EFG_C"/>
    <property type="match status" value="1"/>
</dbReference>
<keyword evidence="5" id="KW-0342">GTP-binding</keyword>
<dbReference type="PANTHER" id="PTHR43261">
    <property type="entry name" value="TRANSLATION ELONGATION FACTOR G-RELATED"/>
    <property type="match status" value="1"/>
</dbReference>
<dbReference type="CDD" id="cd03713">
    <property type="entry name" value="EFG_mtEFG_C"/>
    <property type="match status" value="1"/>
</dbReference>
<dbReference type="Pfam" id="PF00009">
    <property type="entry name" value="GTP_EFTU"/>
    <property type="match status" value="1"/>
</dbReference>
<accession>A0A9D1PS06</accession>
<dbReference type="Gene3D" id="3.40.50.300">
    <property type="entry name" value="P-loop containing nucleotide triphosphate hydrolases"/>
    <property type="match status" value="1"/>
</dbReference>
<dbReference type="InterPro" id="IPR000795">
    <property type="entry name" value="T_Tr_GTP-bd_dom"/>
</dbReference>
<dbReference type="InterPro" id="IPR009000">
    <property type="entry name" value="Transl_B-barrel_sf"/>
</dbReference>
<dbReference type="Gene3D" id="3.30.230.10">
    <property type="match status" value="1"/>
</dbReference>
<dbReference type="Proteomes" id="UP000823936">
    <property type="component" value="Unassembled WGS sequence"/>
</dbReference>
<dbReference type="Pfam" id="PF14492">
    <property type="entry name" value="EFG_III"/>
    <property type="match status" value="1"/>
</dbReference>
<dbReference type="Pfam" id="PF22042">
    <property type="entry name" value="EF-G_D2"/>
    <property type="match status" value="1"/>
</dbReference>
<evidence type="ECO:0000256" key="5">
    <source>
        <dbReference type="ARBA" id="ARBA00023134"/>
    </source>
</evidence>
<dbReference type="FunFam" id="3.30.70.240:FF:000001">
    <property type="entry name" value="Elongation factor G"/>
    <property type="match status" value="1"/>
</dbReference>
<dbReference type="SUPFAM" id="SSF54980">
    <property type="entry name" value="EF-G C-terminal domain-like"/>
    <property type="match status" value="2"/>
</dbReference>
<dbReference type="GO" id="GO:0003746">
    <property type="term" value="F:translation elongation factor activity"/>
    <property type="evidence" value="ECO:0007669"/>
    <property type="project" value="UniProtKB-KW"/>
</dbReference>
<dbReference type="InterPro" id="IPR005517">
    <property type="entry name" value="Transl_elong_EFG/EF2_IV"/>
</dbReference>
<evidence type="ECO:0000256" key="3">
    <source>
        <dbReference type="ARBA" id="ARBA00022768"/>
    </source>
</evidence>
<evidence type="ECO:0000256" key="2">
    <source>
        <dbReference type="ARBA" id="ARBA00022741"/>
    </source>
</evidence>
<comment type="caution">
    <text evidence="8">The sequence shown here is derived from an EMBL/GenBank/DDBJ whole genome shotgun (WGS) entry which is preliminary data.</text>
</comment>
<evidence type="ECO:0000313" key="9">
    <source>
        <dbReference type="Proteomes" id="UP000823936"/>
    </source>
</evidence>
<reference evidence="8" key="1">
    <citation type="journal article" date="2021" name="PeerJ">
        <title>Extensive microbial diversity within the chicken gut microbiome revealed by metagenomics and culture.</title>
        <authorList>
            <person name="Gilroy R."/>
            <person name="Ravi A."/>
            <person name="Getino M."/>
            <person name="Pursley I."/>
            <person name="Horton D.L."/>
            <person name="Alikhan N.F."/>
            <person name="Baker D."/>
            <person name="Gharbi K."/>
            <person name="Hall N."/>
            <person name="Watson M."/>
            <person name="Adriaenssens E.M."/>
            <person name="Foster-Nyarko E."/>
            <person name="Jarju S."/>
            <person name="Secka A."/>
            <person name="Antonio M."/>
            <person name="Oren A."/>
            <person name="Chaudhuri R.R."/>
            <person name="La Ragione R."/>
            <person name="Hildebrand F."/>
            <person name="Pallen M.J."/>
        </authorList>
    </citation>
    <scope>NUCLEOTIDE SEQUENCE</scope>
    <source>
        <strain evidence="8">Gambia11-129</strain>
    </source>
</reference>
<dbReference type="Gene3D" id="3.30.70.240">
    <property type="match status" value="1"/>
</dbReference>
<evidence type="ECO:0000313" key="8">
    <source>
        <dbReference type="EMBL" id="HIV98267.1"/>
    </source>
</evidence>
<proteinExistence type="predicted"/>
<dbReference type="Pfam" id="PF03764">
    <property type="entry name" value="EFG_IV"/>
    <property type="match status" value="1"/>
</dbReference>
<comment type="function">
    <text evidence="6">Catalyzes the GTP-dependent ribosomal translocation step during translation elongation. During this step, the ribosome changes from the pre-translocational (PRE) to the post-translocational (POST) state as the newly formed A-site-bound peptidyl-tRNA and P-site-bound deacylated tRNA move to the P and E sites, respectively. Catalyzes the coordinated movement of the two tRNA molecules, the mRNA and conformational changes in the ribosome.</text>
</comment>
<dbReference type="InterPro" id="IPR035647">
    <property type="entry name" value="EFG_III/V"/>
</dbReference>
<dbReference type="FunFam" id="3.30.230.10:FF:000003">
    <property type="entry name" value="Elongation factor G"/>
    <property type="match status" value="1"/>
</dbReference>
<evidence type="ECO:0000256" key="6">
    <source>
        <dbReference type="ARBA" id="ARBA00024731"/>
    </source>
</evidence>
<reference evidence="8" key="2">
    <citation type="submission" date="2021-04" db="EMBL/GenBank/DDBJ databases">
        <authorList>
            <person name="Gilroy R."/>
        </authorList>
    </citation>
    <scope>NUCLEOTIDE SEQUENCE</scope>
    <source>
        <strain evidence="8">Gambia11-129</strain>
    </source>
</reference>
<dbReference type="EMBL" id="DXHU01000004">
    <property type="protein sequence ID" value="HIV98267.1"/>
    <property type="molecule type" value="Genomic_DNA"/>
</dbReference>
<dbReference type="PRINTS" id="PR00315">
    <property type="entry name" value="ELONGATNFCT"/>
</dbReference>
<dbReference type="AlphaFoldDB" id="A0A9D1PS06"/>
<dbReference type="PANTHER" id="PTHR43261:SF6">
    <property type="entry name" value="ELONGATION FACTOR G-LIKE PROTEIN"/>
    <property type="match status" value="1"/>
</dbReference>
<evidence type="ECO:0000259" key="7">
    <source>
        <dbReference type="PROSITE" id="PS51722"/>
    </source>
</evidence>
<dbReference type="SUPFAM" id="SSF54211">
    <property type="entry name" value="Ribosomal protein S5 domain 2-like"/>
    <property type="match status" value="1"/>
</dbReference>
<dbReference type="InterPro" id="IPR053905">
    <property type="entry name" value="EF-G-like_DII"/>
</dbReference>
<dbReference type="NCBIfam" id="NF009381">
    <property type="entry name" value="PRK12740.1-5"/>
    <property type="match status" value="1"/>
</dbReference>
<evidence type="ECO:0000256" key="1">
    <source>
        <dbReference type="ARBA" id="ARBA00017872"/>
    </source>
</evidence>
<dbReference type="SUPFAM" id="SSF52540">
    <property type="entry name" value="P-loop containing nucleoside triphosphate hydrolases"/>
    <property type="match status" value="1"/>
</dbReference>
<dbReference type="InterPro" id="IPR047872">
    <property type="entry name" value="EFG_IV"/>
</dbReference>
<protein>
    <recommendedName>
        <fullName evidence="1">Elongation factor G</fullName>
    </recommendedName>
</protein>
<keyword evidence="3 8" id="KW-0251">Elongation factor</keyword>
<dbReference type="InterPro" id="IPR027417">
    <property type="entry name" value="P-loop_NTPase"/>
</dbReference>
<keyword evidence="2" id="KW-0547">Nucleotide-binding</keyword>
<dbReference type="CDD" id="cd01434">
    <property type="entry name" value="EFG_mtEFG1_IV"/>
    <property type="match status" value="1"/>
</dbReference>
<dbReference type="NCBIfam" id="NF009379">
    <property type="entry name" value="PRK12740.1-3"/>
    <property type="match status" value="1"/>
</dbReference>
<sequence length="691" mass="76822">MSVSTRDIRNVAVIGHNGTGKTNLIEQMLFYSGVLSRAETVESGKTTSDYTEEEIQRKISVHATLNSTTWEGSTINILDTPGTADFIGEAISAFRACEAALMIVDGREGAQIETIKLWRRLDRLNKPRAVFINKMDKERASFRHVIDSLESEFDAHFVPVVMALGEAEEFNGVINLIEDRAYECHPGGKETPAEIPEKYKAVVEDFRNRLIENAAECTDELIEKYFEDGTLSMDDIRSGLYAGLKENRIVPVFCGATDKGAGITSLLRFIKNNFPWPDNAPEHVIDENGEEKEDRINSLDSFEGYCFKTTIDQFSGKLSFIKVVNGKLSGDTDMYNPELNKKEKPGKVFRTVGKKLIETDALEAGDIGVITKSNVAYTNASFFANADTKYRFVPLDLPQPIYQLAISAEDKKSEDKMNDALHKISEEDLTFKMQYNEETKESIIGGMGELQISMILDKIKEKQKINIITKVPRIAYRETITKKSGLAEYTHKKQSGGHGQFGRVVLEIEPAERGEFYRFTNSIKGGAISKGYIPGIEKGLHEKMSEGFLAGYPLVDIAVNLVDGKEHPVDSSEMAFKLAAKGAMEEALKKAGCVLLEPFVKLLVYVENEYLGSILSDLSSKRGRVLGQEEKGTLVQVSAEVPMAELMTYAIDLKSMTSGTGSFELEFDHYEELHGKLADDVIAESKKAQEA</sequence>
<feature type="domain" description="Tr-type G" evidence="7">
    <location>
        <begin position="6"/>
        <end position="282"/>
    </location>
</feature>
<evidence type="ECO:0000256" key="4">
    <source>
        <dbReference type="ARBA" id="ARBA00022917"/>
    </source>
</evidence>
<dbReference type="InterPro" id="IPR035649">
    <property type="entry name" value="EFG_V"/>
</dbReference>
<name>A0A9D1PS06_9SPIO</name>
<dbReference type="GO" id="GO:0005525">
    <property type="term" value="F:GTP binding"/>
    <property type="evidence" value="ECO:0007669"/>
    <property type="project" value="UniProtKB-KW"/>
</dbReference>
<dbReference type="SMART" id="SM00889">
    <property type="entry name" value="EFG_IV"/>
    <property type="match status" value="1"/>
</dbReference>
<dbReference type="NCBIfam" id="TIGR00231">
    <property type="entry name" value="small_GTP"/>
    <property type="match status" value="1"/>
</dbReference>
<dbReference type="Gene3D" id="3.30.70.870">
    <property type="entry name" value="Elongation Factor G (Translational Gtpase), domain 3"/>
    <property type="match status" value="1"/>
</dbReference>
<dbReference type="InterPro" id="IPR014721">
    <property type="entry name" value="Ribsml_uS5_D2-typ_fold_subgr"/>
</dbReference>
<gene>
    <name evidence="8" type="ORF">IAB12_00600</name>
</gene>
<dbReference type="InterPro" id="IPR020568">
    <property type="entry name" value="Ribosomal_Su5_D2-typ_SF"/>
</dbReference>
<dbReference type="CDD" id="cd04170">
    <property type="entry name" value="EF-G_bact"/>
    <property type="match status" value="1"/>
</dbReference>
<keyword evidence="4" id="KW-0648">Protein biosynthesis</keyword>
<dbReference type="InterPro" id="IPR000640">
    <property type="entry name" value="EFG_V-like"/>
</dbReference>
<dbReference type="SUPFAM" id="SSF50447">
    <property type="entry name" value="Translation proteins"/>
    <property type="match status" value="1"/>
</dbReference>
<dbReference type="GO" id="GO:0003924">
    <property type="term" value="F:GTPase activity"/>
    <property type="evidence" value="ECO:0007669"/>
    <property type="project" value="InterPro"/>
</dbReference>
<dbReference type="Pfam" id="PF00679">
    <property type="entry name" value="EFG_C"/>
    <property type="match status" value="1"/>
</dbReference>
<dbReference type="InterPro" id="IPR005225">
    <property type="entry name" value="Small_GTP-bd"/>
</dbReference>
<dbReference type="PROSITE" id="PS51722">
    <property type="entry name" value="G_TR_2"/>
    <property type="match status" value="1"/>
</dbReference>
<organism evidence="8 9">
    <name type="scientific">Candidatus Ornithospirochaeta avicola</name>
    <dbReference type="NCBI Taxonomy" id="2840896"/>
    <lineage>
        <taxon>Bacteria</taxon>
        <taxon>Pseudomonadati</taxon>
        <taxon>Spirochaetota</taxon>
        <taxon>Spirochaetia</taxon>
        <taxon>Spirochaetales</taxon>
        <taxon>Spirochaetaceae</taxon>
        <taxon>Spirochaetaceae incertae sedis</taxon>
        <taxon>Candidatus Ornithospirochaeta</taxon>
    </lineage>
</organism>